<name>V9Z6J5_9ACTN</name>
<dbReference type="EMBL" id="KF602051">
    <property type="protein sequence ID" value="AHE40157.1"/>
    <property type="molecule type" value="Genomic_DNA"/>
</dbReference>
<proteinExistence type="predicted"/>
<reference evidence="2" key="1">
    <citation type="submission" date="2013-09" db="EMBL/GenBank/DDBJ databases">
        <title>Complete nucleotide sequence of Streptomyces linear plasmid pFRL6.</title>
        <authorList>
            <person name="Chen Z."/>
            <person name="Fang P."/>
            <person name="Qin Z."/>
        </authorList>
    </citation>
    <scope>NUCLEOTIDE SEQUENCE</scope>
    <source>
        <plasmid evidence="2">pFRL6</plasmid>
    </source>
</reference>
<feature type="region of interest" description="Disordered" evidence="1">
    <location>
        <begin position="27"/>
        <end position="61"/>
    </location>
</feature>
<evidence type="ECO:0000313" key="2">
    <source>
        <dbReference type="EMBL" id="AHE40157.1"/>
    </source>
</evidence>
<gene>
    <name evidence="2" type="ORF">pFRL6_70</name>
</gene>
<evidence type="ECO:0000256" key="1">
    <source>
        <dbReference type="SAM" id="MobiDB-lite"/>
    </source>
</evidence>
<keyword evidence="2" id="KW-0614">Plasmid</keyword>
<sequence length="61" mass="6511">MPLRAIGHLHCVSLRLTSTLRLSQISGLPRARSDDPTPSRQYAVSSPPADGATFPSLLAAR</sequence>
<organism evidence="2">
    <name type="scientific">Streptomyces sp. F12</name>
    <dbReference type="NCBI Taxonomy" id="1436084"/>
    <lineage>
        <taxon>Bacteria</taxon>
        <taxon>Bacillati</taxon>
        <taxon>Actinomycetota</taxon>
        <taxon>Actinomycetes</taxon>
        <taxon>Kitasatosporales</taxon>
        <taxon>Streptomycetaceae</taxon>
        <taxon>Streptomyces</taxon>
    </lineage>
</organism>
<dbReference type="AlphaFoldDB" id="V9Z6J5"/>
<geneLocation type="plasmid" evidence="2">
    <name>pFRL6</name>
</geneLocation>
<protein>
    <submittedName>
        <fullName evidence="2">Uncharacterized protein</fullName>
    </submittedName>
</protein>
<accession>V9Z6J5</accession>